<feature type="transmembrane region" description="Helical" evidence="1">
    <location>
        <begin position="54"/>
        <end position="71"/>
    </location>
</feature>
<dbReference type="EMBL" id="LVLB01000004">
    <property type="protein sequence ID" value="KYO03140.1"/>
    <property type="molecule type" value="Genomic_DNA"/>
</dbReference>
<reference evidence="2 3" key="1">
    <citation type="journal article" date="2016" name="Nat. Commun.">
        <title>Genomes of cryptic chimpanzee Plasmodium species reveal key evolutionary events leading to human malaria.</title>
        <authorList>
            <person name="Sundararaman S.A."/>
            <person name="Plenderleith L.J."/>
            <person name="Liu W."/>
            <person name="Loy D.E."/>
            <person name="Learn G.H."/>
            <person name="Li Y."/>
            <person name="Shaw K.S."/>
            <person name="Ayouba A."/>
            <person name="Peeters M."/>
            <person name="Speede S."/>
            <person name="Shaw G.M."/>
            <person name="Bushman F.D."/>
            <person name="Brisson D."/>
            <person name="Rayner J.C."/>
            <person name="Sharp P.M."/>
            <person name="Hahn B.H."/>
        </authorList>
    </citation>
    <scope>NUCLEOTIDE SEQUENCE [LARGE SCALE GENOMIC DNA]</scope>
    <source>
        <strain evidence="2 3">SY75</strain>
    </source>
</reference>
<evidence type="ECO:0000256" key="1">
    <source>
        <dbReference type="SAM" id="Phobius"/>
    </source>
</evidence>
<dbReference type="VEuPathDB" id="PlasmoDB:PGSY75_0301800"/>
<organism evidence="2 3">
    <name type="scientific">Plasmodium gaboni</name>
    <dbReference type="NCBI Taxonomy" id="647221"/>
    <lineage>
        <taxon>Eukaryota</taxon>
        <taxon>Sar</taxon>
        <taxon>Alveolata</taxon>
        <taxon>Apicomplexa</taxon>
        <taxon>Aconoidasida</taxon>
        <taxon>Haemosporida</taxon>
        <taxon>Plasmodiidae</taxon>
        <taxon>Plasmodium</taxon>
        <taxon>Plasmodium (Laverania)</taxon>
    </lineage>
</organism>
<proteinExistence type="predicted"/>
<dbReference type="AlphaFoldDB" id="A0A151LVC7"/>
<name>A0A151LVC7_9APIC</name>
<evidence type="ECO:0000313" key="2">
    <source>
        <dbReference type="EMBL" id="KYO03140.1"/>
    </source>
</evidence>
<comment type="caution">
    <text evidence="2">The sequence shown here is derived from an EMBL/GenBank/DDBJ whole genome shotgun (WGS) entry which is preliminary data.</text>
</comment>
<keyword evidence="1" id="KW-0472">Membrane</keyword>
<dbReference type="GeneID" id="29774496"/>
<keyword evidence="1" id="KW-0812">Transmembrane</keyword>
<evidence type="ECO:0000313" key="3">
    <source>
        <dbReference type="Proteomes" id="UP000076004"/>
    </source>
</evidence>
<accession>A0A151LVC7</accession>
<dbReference type="Proteomes" id="UP000076004">
    <property type="component" value="Unassembled WGS sequence"/>
</dbReference>
<dbReference type="VEuPathDB" id="PlasmoDB:PGABG01_0301000"/>
<protein>
    <submittedName>
        <fullName evidence="2">Putative exported protein</fullName>
    </submittedName>
</protein>
<dbReference type="KEGG" id="pgab:PGSY75_0301800"/>
<keyword evidence="1" id="KW-1133">Transmembrane helix</keyword>
<sequence length="256" mass="30758">MLTISNISNKFIRNFSNFLDYAEMKKYTYNSFSSQNKERNKMNNNMKYKMIQKYYIITIVFFLCLLGIYVMPNSNNLSNKNINIRNLSNVQSEEEKPDQAVSSRLELTWGFDSLDDPDFQVLVNKWSDFEKRVEAQWHEIERIEISQLSNTLLAAWISAILVSTIPEQHYVIFNNWFQMSLTLSHQRNLKNEEDNKTLEFLMKKLKYKALNGHIKNWHIEVYDYWRHILQMKMAKNKEWAIYNNEICNTWVKSLFN</sequence>
<dbReference type="RefSeq" id="XP_018643462.1">
    <property type="nucleotide sequence ID" value="XM_018783879.1"/>
</dbReference>
<gene>
    <name evidence="2" type="ORF">PGSY75_0301800</name>
</gene>